<feature type="chain" id="PRO_5043869300" evidence="2">
    <location>
        <begin position="23"/>
        <end position="236"/>
    </location>
</feature>
<dbReference type="Pfam" id="PF20329">
    <property type="entry name" value="DUF6624"/>
    <property type="match status" value="1"/>
</dbReference>
<feature type="compositionally biased region" description="Basic and acidic residues" evidence="1">
    <location>
        <begin position="48"/>
        <end position="59"/>
    </location>
</feature>
<accession>A0AAW9RDT1</accession>
<keyword evidence="4" id="KW-1185">Reference proteome</keyword>
<dbReference type="RefSeq" id="WP_337336354.1">
    <property type="nucleotide sequence ID" value="NZ_JBBDHC010000034.1"/>
</dbReference>
<comment type="caution">
    <text evidence="3">The sequence shown here is derived from an EMBL/GenBank/DDBJ whole genome shotgun (WGS) entry which is preliminary data.</text>
</comment>
<dbReference type="Proteomes" id="UP001364472">
    <property type="component" value="Unassembled WGS sequence"/>
</dbReference>
<feature type="region of interest" description="Disordered" evidence="1">
    <location>
        <begin position="48"/>
        <end position="68"/>
    </location>
</feature>
<keyword evidence="2" id="KW-0732">Signal</keyword>
<evidence type="ECO:0000313" key="4">
    <source>
        <dbReference type="Proteomes" id="UP001364472"/>
    </source>
</evidence>
<evidence type="ECO:0000256" key="1">
    <source>
        <dbReference type="SAM" id="MobiDB-lite"/>
    </source>
</evidence>
<proteinExistence type="predicted"/>
<dbReference type="InterPro" id="IPR046732">
    <property type="entry name" value="DUF6624"/>
</dbReference>
<name>A0AAW9RDT1_9GAMM</name>
<gene>
    <name evidence="3" type="ORF">WB794_13400</name>
</gene>
<organism evidence="3 4">
    <name type="scientific">Denitratimonas tolerans</name>
    <dbReference type="NCBI Taxonomy" id="1338420"/>
    <lineage>
        <taxon>Bacteria</taxon>
        <taxon>Pseudomonadati</taxon>
        <taxon>Pseudomonadota</taxon>
        <taxon>Gammaproteobacteria</taxon>
        <taxon>Lysobacterales</taxon>
        <taxon>Lysobacteraceae</taxon>
        <taxon>Denitratimonas</taxon>
    </lineage>
</organism>
<evidence type="ECO:0000256" key="2">
    <source>
        <dbReference type="SAM" id="SignalP"/>
    </source>
</evidence>
<feature type="signal peptide" evidence="2">
    <location>
        <begin position="1"/>
        <end position="22"/>
    </location>
</feature>
<dbReference type="EMBL" id="JBBDHC010000034">
    <property type="protein sequence ID" value="MEJ1250654.1"/>
    <property type="molecule type" value="Genomic_DNA"/>
</dbReference>
<dbReference type="AlphaFoldDB" id="A0AAW9RDT1"/>
<reference evidence="3 4" key="1">
    <citation type="journal article" date="2016" name="Antonie Van Leeuwenhoek">
        <title>Denitratimonas tolerans gen. nov., sp. nov., a denitrifying bacterium isolated from a bioreactor for tannery wastewater treatment.</title>
        <authorList>
            <person name="Han S.I."/>
            <person name="Kim J.O."/>
            <person name="Lee Y.R."/>
            <person name="Ekpeghere K.I."/>
            <person name="Koh S.C."/>
            <person name="Whang K.S."/>
        </authorList>
    </citation>
    <scope>NUCLEOTIDE SEQUENCE [LARGE SCALE GENOMIC DNA]</scope>
    <source>
        <strain evidence="3 4">KACC 17565</strain>
    </source>
</reference>
<sequence length="236" mass="26240">MKSCVRTILVLWLVVMAFPLLADEVSIADEDAALFKSCPELSAWAAKHPREGRDMDSDSHVGTPPISSTLGTELSRRADLDQRVRAPLSVGQIPSQEQLQRLAEVDADNLRWLKHLVAHDGFPTVEQVGQKGVRNAWLLVQHADADPVFQQEVLDSLIARSSTSGLKKADLAMLSDRVLLALGQPQRYGTQFVQNKEGDLVLQDPVEDMADIDARRAQMDLMPLDLYRCVLRASYE</sequence>
<protein>
    <submittedName>
        <fullName evidence="3">DUF6624 domain-containing protein</fullName>
    </submittedName>
</protein>
<evidence type="ECO:0000313" key="3">
    <source>
        <dbReference type="EMBL" id="MEJ1250654.1"/>
    </source>
</evidence>